<reference evidence="3 4" key="1">
    <citation type="submission" date="2024-01" db="EMBL/GenBank/DDBJ databases">
        <title>The complete chloroplast genome sequence of Lithospermum erythrorhizon: insights into the phylogenetic relationship among Boraginaceae species and the maternal lineages of purple gromwells.</title>
        <authorList>
            <person name="Okada T."/>
            <person name="Watanabe K."/>
        </authorList>
    </citation>
    <scope>NUCLEOTIDE SEQUENCE [LARGE SCALE GENOMIC DNA]</scope>
</reference>
<feature type="compositionally biased region" description="Polar residues" evidence="2">
    <location>
        <begin position="376"/>
        <end position="388"/>
    </location>
</feature>
<feature type="compositionally biased region" description="Basic and acidic residues" evidence="2">
    <location>
        <begin position="961"/>
        <end position="970"/>
    </location>
</feature>
<feature type="compositionally biased region" description="Polar residues" evidence="2">
    <location>
        <begin position="1532"/>
        <end position="1542"/>
    </location>
</feature>
<feature type="compositionally biased region" description="Basic and acidic residues" evidence="2">
    <location>
        <begin position="920"/>
        <end position="932"/>
    </location>
</feature>
<evidence type="ECO:0000256" key="2">
    <source>
        <dbReference type="SAM" id="MobiDB-lite"/>
    </source>
</evidence>
<feature type="region of interest" description="Disordered" evidence="2">
    <location>
        <begin position="1475"/>
        <end position="1498"/>
    </location>
</feature>
<organism evidence="3 4">
    <name type="scientific">Lithospermum erythrorhizon</name>
    <name type="common">Purple gromwell</name>
    <name type="synonym">Lithospermum officinale var. erythrorhizon</name>
    <dbReference type="NCBI Taxonomy" id="34254"/>
    <lineage>
        <taxon>Eukaryota</taxon>
        <taxon>Viridiplantae</taxon>
        <taxon>Streptophyta</taxon>
        <taxon>Embryophyta</taxon>
        <taxon>Tracheophyta</taxon>
        <taxon>Spermatophyta</taxon>
        <taxon>Magnoliopsida</taxon>
        <taxon>eudicotyledons</taxon>
        <taxon>Gunneridae</taxon>
        <taxon>Pentapetalae</taxon>
        <taxon>asterids</taxon>
        <taxon>lamiids</taxon>
        <taxon>Boraginales</taxon>
        <taxon>Boraginaceae</taxon>
        <taxon>Boraginoideae</taxon>
        <taxon>Lithospermeae</taxon>
        <taxon>Lithospermum</taxon>
    </lineage>
</organism>
<name>A0AAV3PF53_LITER</name>
<feature type="region of interest" description="Disordered" evidence="2">
    <location>
        <begin position="2252"/>
        <end position="2376"/>
    </location>
</feature>
<feature type="compositionally biased region" description="Polar residues" evidence="2">
    <location>
        <begin position="665"/>
        <end position="677"/>
    </location>
</feature>
<feature type="compositionally biased region" description="Basic and acidic residues" evidence="2">
    <location>
        <begin position="455"/>
        <end position="470"/>
    </location>
</feature>
<feature type="region of interest" description="Disordered" evidence="2">
    <location>
        <begin position="1526"/>
        <end position="1555"/>
    </location>
</feature>
<keyword evidence="4" id="KW-1185">Reference proteome</keyword>
<dbReference type="Proteomes" id="UP001454036">
    <property type="component" value="Unassembled WGS sequence"/>
</dbReference>
<feature type="compositionally biased region" description="Low complexity" evidence="2">
    <location>
        <begin position="1720"/>
        <end position="1731"/>
    </location>
</feature>
<feature type="region of interest" description="Disordered" evidence="2">
    <location>
        <begin position="947"/>
        <end position="1006"/>
    </location>
</feature>
<proteinExistence type="predicted"/>
<feature type="region of interest" description="Disordered" evidence="2">
    <location>
        <begin position="2014"/>
        <end position="2035"/>
    </location>
</feature>
<feature type="region of interest" description="Disordered" evidence="2">
    <location>
        <begin position="193"/>
        <end position="219"/>
    </location>
</feature>
<dbReference type="PANTHER" id="PTHR31780:SF10">
    <property type="entry name" value="LD36051P"/>
    <property type="match status" value="1"/>
</dbReference>
<gene>
    <name evidence="3" type="ORF">LIER_09014</name>
</gene>
<evidence type="ECO:0000256" key="1">
    <source>
        <dbReference type="SAM" id="Coils"/>
    </source>
</evidence>
<feature type="region of interest" description="Disordered" evidence="2">
    <location>
        <begin position="18"/>
        <end position="118"/>
    </location>
</feature>
<feature type="compositionally biased region" description="Basic and acidic residues" evidence="2">
    <location>
        <begin position="357"/>
        <end position="375"/>
    </location>
</feature>
<sequence length="2376" mass="259424">MADSSTKFASINLRKSYGQQQSLSHNNHHSFNANYGQAARGRPGNSVGTGGGMVVLSRSKTSQKASGAKLSVPPPLNLPSLRKEHEKFDVSGSGGGTGSGAGPSRPTSSGVGWSKPPPVALQDKNASVHGSLVEQLVDIDIDRNHGSYLSSSARPAAPVGHVSGSARAFLSPVEKASVLRGEDFPSLHAALPVSSGTGQKQKDGTVQKQKQTVVRDSSYITSDGSRTSALVDMHSQVQSLSQTVQNGLTDSSTETHGVVKSLAYDQSRKPAEYFPGPLPLVVNPRSDWADDERDTGHGLPDRSRDIVFPKGDDYWDRDFDLPRASVLPSKPVYKQFERQGLRDNESGKVFSSAVLKVDNESRNPRTPSREGRESNNWRSTSFLKGQNVDSDRNGTVRARGTSFNKDTWKDTRHTPPHAGDADEYSGIGGNKDSTSGRKDRYSISEPFDGRASGHNTRDRYGIEQSSRYRGDTSLNTSKSSFASGGKMAYIPDPILEKSAFIKSERIVDDSFHNDFGSSTFDDMDPFYGGWPGVIKRKKDMKPTDFVDPVRESFEAELERVQRMQELERQRLIDEQERTIKEARKEEEEKQRLIREEEERQRRLEEEAREAAWREEQERLEAIQKAEEQRIAREEEKNRIFMEEERRKQAAKQKLLELEAKMAKRQTGSSKAESSIDSATFDERLPSLEMEKDNSSTAGFDNWEENERMVERITNVASIESSSSSNRDYEINMKPYSGREDSSSIPERGKSINPWKRDVFGYASGSSSSLRDHEMGHFSPRGDTFVGGRVVPRKDLYGAARSRGYLRRDMQDHYMDEFGHQRDQRWNFPGDADIYNKKPQLDYAGDADNFAEKYGDGWAQGRYRGNHLHLYPNDESDELYSYGRSRYAMRQPRVLPPPSLATAHRTPFNEHPSPSNFLDNSHYHHTERSESSRRMGYYGSFEDGFETADPLAVRQENPTSENLRRNEETPPRSDSQSSLSVTSPPNSSPHLSHDELDESGSSPVISPTVHEGKVLVSGNGSSDITIAKIDSRVNVPSCASPEVDNWTVDNHDTLLQQEEYDEHEDGYQEEYEVHEGEDENLDINQEFEDLHLEERESSDTVDNLVLGFDDGVQVQLSSVDFQKDLRMEERGFGVSDASEQTVEDLGSLKSVQGDLQILHPMDGSQITIDSPSKTTVHESVKATTEPNEPTAVAPDLPTDIDVSGNYGLSPRQTVSPATEAVCSSTQLAPTSTSSQADLPVRLQFGLFSGPSLFPSPVPAIQIGSIQMPLHPPVGPSLTSHIYPPQCPVFQFGQLTYTSPISHGILPMPSMSVASLQPNVQANNAQPAQDTSCQAAMQKEVKSHSKFASGSLHQSRDSFLVNNLLEDDVPVKTQDAEIPQVAGDQTSIGLTSKGEHEGQIGRPIQPPNQFASGSKKFSGVRNLGIPANNRGRRYAYAIKNSNTSTNFPANSSLQDSGGFHRRPRRFVQRTEFRVRENGDKRHYSGNVSTNNSRLDEKWDNNGRHNGVFERSVFRQGNKHRKPLKEDGLDHLVSAPSNFQGTNPGNKKDIENGNHASTRDVIPSLSMDETLKRNMSEEDFGAPLQSGVVQVFNQPGIEAPSDEDDFIQVRSKRQMLNDRREQRQKEIKAKYPVSKQPPKKARASKQSISVSTSVEKPSVGVYAASPKLLDVVASEGHGMLNTEVTADMLLETSQPLPPIGAPAKNCEPHTVTNSQTNKSTHTSAASNASPGGSNLVSSSISQIKNKLVDDVPSSMTSWGATQTTEQVMSLTQTQLEEAMKPVCFDTHIPSSGGGSSSTIAVATPSTSILTKDKSFSLSVSPINSLLAGEKIQFGAVTSTTILPLGSHPASHGIRVHGSIPTDMQILQKSTANESGIFFDSDKNTNSCIVHDCEAEAEAAASAVAVAAIGGDETVGSRIGSVCNSDAKDFGCDVDENSAVMAGNQKLSNQSRGEDSLTVSLPADLSVETPAISMWPNLPSPQSSSGQLLSHFPGGPPSHFPFYEMNPMLGRPVFSLQHETSTDNQSQSQTHTPSISGPFSSWQHSAADSFYGPPAGYPGPFISPPGGISGVQGPHHMVVYNHFAPAGQFGQVGLSFMGATYIPTGKQPDWKHNPTSSAMGIGEEDINSINMASSQHRNSNLASTNQHLSPGSPLMPVASPLAMFDVSPFQPPEVSAQAHWPNVPAPLNSIPASRALHQQVDGILPSQFGHGRPADQSVNANKFLDTETSVARSHPSFSMSEGASVTQFSDQLGLVDSSLPNSTGTSSQSSSRYTTAVDADRCDGIRNLAGNNKSNATFRSQSSLQHRNASAQQGHSAGYGYQRGGSMSQRNTSGSEWTHRRMGNNSRHQSQGTEKGFPASKVKQIYVAKQTMNSGAPSAG</sequence>
<protein>
    <submittedName>
        <fullName evidence="3">Uncharacterized protein</fullName>
    </submittedName>
</protein>
<feature type="region of interest" description="Disordered" evidence="2">
    <location>
        <begin position="1695"/>
        <end position="1734"/>
    </location>
</feature>
<dbReference type="InterPro" id="IPR051195">
    <property type="entry name" value="Fungal_stress_NST1"/>
</dbReference>
<feature type="region of interest" description="Disordered" evidence="2">
    <location>
        <begin position="1611"/>
        <end position="1646"/>
    </location>
</feature>
<feature type="compositionally biased region" description="Polar residues" evidence="2">
    <location>
        <begin position="2366"/>
        <end position="2376"/>
    </location>
</feature>
<feature type="region of interest" description="Disordered" evidence="2">
    <location>
        <begin position="662"/>
        <end position="684"/>
    </location>
</feature>
<feature type="region of interest" description="Disordered" evidence="2">
    <location>
        <begin position="355"/>
        <end position="476"/>
    </location>
</feature>
<feature type="compositionally biased region" description="Polar residues" evidence="2">
    <location>
        <begin position="206"/>
        <end position="219"/>
    </location>
</feature>
<feature type="compositionally biased region" description="Polar residues" evidence="2">
    <location>
        <begin position="1707"/>
        <end position="1719"/>
    </location>
</feature>
<feature type="compositionally biased region" description="Basic and acidic residues" evidence="2">
    <location>
        <begin position="1612"/>
        <end position="1626"/>
    </location>
</feature>
<evidence type="ECO:0000313" key="3">
    <source>
        <dbReference type="EMBL" id="GAA0149970.1"/>
    </source>
</evidence>
<feature type="compositionally biased region" description="Polar residues" evidence="2">
    <location>
        <begin position="18"/>
        <end position="35"/>
    </location>
</feature>
<feature type="region of interest" description="Disordered" evidence="2">
    <location>
        <begin position="893"/>
        <end position="933"/>
    </location>
</feature>
<feature type="compositionally biased region" description="Low complexity" evidence="2">
    <location>
        <begin position="2253"/>
        <end position="2271"/>
    </location>
</feature>
<dbReference type="EMBL" id="BAABME010001504">
    <property type="protein sequence ID" value="GAA0149970.1"/>
    <property type="molecule type" value="Genomic_DNA"/>
</dbReference>
<comment type="caution">
    <text evidence="3">The sequence shown here is derived from an EMBL/GenBank/DDBJ whole genome shotgun (WGS) entry which is preliminary data.</text>
</comment>
<feature type="compositionally biased region" description="Low complexity" evidence="2">
    <location>
        <begin position="972"/>
        <end position="988"/>
    </location>
</feature>
<feature type="compositionally biased region" description="Polar residues" evidence="2">
    <location>
        <begin position="2321"/>
        <end position="2332"/>
    </location>
</feature>
<dbReference type="PANTHER" id="PTHR31780">
    <property type="entry name" value="STRESS RESPONSE PROTEIN NST1-RELATED"/>
    <property type="match status" value="1"/>
</dbReference>
<accession>A0AAV3PF53</accession>
<feature type="coiled-coil region" evidence="1">
    <location>
        <begin position="550"/>
        <end position="660"/>
    </location>
</feature>
<keyword evidence="1" id="KW-0175">Coiled coil</keyword>
<feature type="compositionally biased region" description="Gly residues" evidence="2">
    <location>
        <begin position="92"/>
        <end position="101"/>
    </location>
</feature>
<feature type="compositionally biased region" description="Polar residues" evidence="2">
    <location>
        <begin position="2285"/>
        <end position="2311"/>
    </location>
</feature>
<feature type="compositionally biased region" description="Polar residues" evidence="2">
    <location>
        <begin position="2339"/>
        <end position="2349"/>
    </location>
</feature>
<evidence type="ECO:0000313" key="4">
    <source>
        <dbReference type="Proteomes" id="UP001454036"/>
    </source>
</evidence>